<evidence type="ECO:0000313" key="2">
    <source>
        <dbReference type="EMBL" id="MFI1715677.1"/>
    </source>
</evidence>
<keyword evidence="3" id="KW-1185">Reference proteome</keyword>
<comment type="caution">
    <text evidence="2">The sequence shown here is derived from an EMBL/GenBank/DDBJ whole genome shotgun (WGS) entry which is preliminary data.</text>
</comment>
<organism evidence="2 3">
    <name type="scientific">Streptomyces litmocidini</name>
    <dbReference type="NCBI Taxonomy" id="67318"/>
    <lineage>
        <taxon>Bacteria</taxon>
        <taxon>Bacillati</taxon>
        <taxon>Actinomycetota</taxon>
        <taxon>Actinomycetes</taxon>
        <taxon>Kitasatosporales</taxon>
        <taxon>Streptomycetaceae</taxon>
        <taxon>Streptomyces</taxon>
    </lineage>
</organism>
<accession>A0ABW7UBE2</accession>
<evidence type="ECO:0008006" key="4">
    <source>
        <dbReference type="Google" id="ProtNLM"/>
    </source>
</evidence>
<gene>
    <name evidence="2" type="ORF">ACH407_19150</name>
</gene>
<keyword evidence="1" id="KW-0560">Oxidoreductase</keyword>
<dbReference type="InterPro" id="IPR042098">
    <property type="entry name" value="TauD-like_sf"/>
</dbReference>
<name>A0ABW7UBE2_9ACTN</name>
<protein>
    <recommendedName>
        <fullName evidence="4">TauD/TfdA-like domain-containing protein</fullName>
    </recommendedName>
</protein>
<reference evidence="2 3" key="1">
    <citation type="submission" date="2024-10" db="EMBL/GenBank/DDBJ databases">
        <title>The Natural Products Discovery Center: Release of the First 8490 Sequenced Strains for Exploring Actinobacteria Biosynthetic Diversity.</title>
        <authorList>
            <person name="Kalkreuter E."/>
            <person name="Kautsar S.A."/>
            <person name="Yang D."/>
            <person name="Bader C.D."/>
            <person name="Teijaro C.N."/>
            <person name="Fluegel L."/>
            <person name="Davis C.M."/>
            <person name="Simpson J.R."/>
            <person name="Lauterbach L."/>
            <person name="Steele A.D."/>
            <person name="Gui C."/>
            <person name="Meng S."/>
            <person name="Li G."/>
            <person name="Viehrig K."/>
            <person name="Ye F."/>
            <person name="Su P."/>
            <person name="Kiefer A.F."/>
            <person name="Nichols A."/>
            <person name="Cepeda A.J."/>
            <person name="Yan W."/>
            <person name="Fan B."/>
            <person name="Jiang Y."/>
            <person name="Adhikari A."/>
            <person name="Zheng C.-J."/>
            <person name="Schuster L."/>
            <person name="Cowan T.M."/>
            <person name="Smanski M.J."/>
            <person name="Chevrette M.G."/>
            <person name="De Carvalho L.P.S."/>
            <person name="Shen B."/>
        </authorList>
    </citation>
    <scope>NUCLEOTIDE SEQUENCE [LARGE SCALE GENOMIC DNA]</scope>
    <source>
        <strain evidence="2 3">NPDC020602</strain>
    </source>
</reference>
<dbReference type="RefSeq" id="WP_398710392.1">
    <property type="nucleotide sequence ID" value="NZ_JBIRUI010000008.1"/>
</dbReference>
<evidence type="ECO:0000256" key="1">
    <source>
        <dbReference type="ARBA" id="ARBA00023002"/>
    </source>
</evidence>
<proteinExistence type="predicted"/>
<sequence>MTSRSVPEYRVTLPKELVADLARQAAGLPEWRLGNDGELSPETVARYHGVLAGLPRLAEFTTTCHQLLGAPDGEGFAVFELAALLDAADSEEAGLRAVTALLSLIATPRRAFDHWPLWKPLGTNLANTPMHIDAVNPKLPPDYIAQLCVRPDPRGQGHSVVSQVRRAVDRLGYADAELLTHPRYVDGSFFELTGVGDERQPFPILDGLPPSEGFVRFTAKMLADTDPADPYIKAARALERELITGKRRFLLGRGDLLIANQHLCCHGREALGGGQEDVPEDERRLLLQVFLRGQARHTATPEVMA</sequence>
<dbReference type="Gene3D" id="3.60.130.10">
    <property type="entry name" value="Clavaminate synthase-like"/>
    <property type="match status" value="1"/>
</dbReference>
<dbReference type="Proteomes" id="UP001611339">
    <property type="component" value="Unassembled WGS sequence"/>
</dbReference>
<dbReference type="EMBL" id="JBIRUI010000008">
    <property type="protein sequence ID" value="MFI1715677.1"/>
    <property type="molecule type" value="Genomic_DNA"/>
</dbReference>
<dbReference type="SUPFAM" id="SSF51197">
    <property type="entry name" value="Clavaminate synthase-like"/>
    <property type="match status" value="1"/>
</dbReference>
<evidence type="ECO:0000313" key="3">
    <source>
        <dbReference type="Proteomes" id="UP001611339"/>
    </source>
</evidence>